<dbReference type="EMBL" id="JAATIS010000147">
    <property type="protein sequence ID" value="KAG2470080.1"/>
    <property type="molecule type" value="Genomic_DNA"/>
</dbReference>
<gene>
    <name evidence="4" type="primary">Ccdc180_1</name>
    <name evidence="4" type="ORF">GTO96_0022313</name>
</gene>
<dbReference type="Proteomes" id="UP000886611">
    <property type="component" value="Unassembled WGS sequence"/>
</dbReference>
<feature type="region of interest" description="Disordered" evidence="2">
    <location>
        <begin position="69"/>
        <end position="89"/>
    </location>
</feature>
<protein>
    <submittedName>
        <fullName evidence="4">CC180 protein</fullName>
    </submittedName>
</protein>
<sequence length="884" mass="101666">MFIECNLRPYGLVKLQLDGSTCPGNILENFSSLEPKMLICFQQEKMLLHVQLVKTLEEARKKRIPRSFTLNGRNVPSTETLGTGGRTNPSQANFIWAQSLPTDSSVEIQEINGEEPLTTLKVARKKQKKLAEQEVHGLDDVIEKCGSDIIERWQERKQQTHEKTVDSLHEELTLLSGDFEPLFIEAGDALLHNLSESERETEELMQKIDKDSDLHDFTLEVAEVLKRYTKSLEEISFLMPFDIHRLIHKESMMINQAFLANRRALGKLHMNLLESNLKMEQTQHLRWKERLHDWKAYKSQMAVEEFKRFLSSQQLQTPEGVQRDLAEMREIQESLNRRRLSLLQSLSAIVPPQCTNKMVEEWCSSLCQVNEKIDRVNMRYMNRLHLSYEQFWQSCLERIDQYKEEMLKFCLLSEKEIQQTVDTEFMPLVGSCQTEQEKEINIMDKAFEALAKSTSEKTTALCQFIRDAAELWGIHTSGLAGKEEILREKLEKIRQAHEQEHQMMEAKLDILLDKLRQENTEEMLKSTLDKAQNSLKEIGTIYDHFCEGQVAAVSLYPDMVLQELQAYAAAVKDFFNVRDESPARNEDAAPGSEGEGEDCRLPDGKNVTSVEQEEHPELTKDDGSTVTSESSGVPRAQSEDPNLKDVPAEIFTTSDGRRYAVLKPAPPVIVCQDPECPSLYTELVLLTESTLMDTIKRIRGEFFEHLDQWHTTTHLNSKIFTDAKADEFRNELKVRLHLHEPRATRIELDIHNVRAAELLIHKDRVHRHCKGVTEALNNIKNEFTELCEEEKTLTSEFRKHIFSMEAICVNATKSEKVEALFASLSSELDSHMGTIQACLRQFRQKLETTMGNLRDTNAAFIKCFRYVQPDVGPLLKHVTVEDAV</sequence>
<feature type="domain" description="DUF4455" evidence="3">
    <location>
        <begin position="220"/>
        <end position="582"/>
    </location>
</feature>
<evidence type="ECO:0000313" key="4">
    <source>
        <dbReference type="EMBL" id="KAG2470080.1"/>
    </source>
</evidence>
<feature type="compositionally biased region" description="Basic and acidic residues" evidence="2">
    <location>
        <begin position="612"/>
        <end position="623"/>
    </location>
</feature>
<dbReference type="InterPro" id="IPR028089">
    <property type="entry name" value="DUF4455"/>
</dbReference>
<feature type="non-terminal residue" evidence="4">
    <location>
        <position position="884"/>
    </location>
</feature>
<evidence type="ECO:0000313" key="5">
    <source>
        <dbReference type="Proteomes" id="UP000886611"/>
    </source>
</evidence>
<feature type="region of interest" description="Disordered" evidence="2">
    <location>
        <begin position="581"/>
        <end position="644"/>
    </location>
</feature>
<proteinExistence type="predicted"/>
<accession>A0A8X7XN45</accession>
<name>A0A8X7XN45_POLSE</name>
<keyword evidence="5" id="KW-1185">Reference proteome</keyword>
<organism evidence="4 5">
    <name type="scientific">Polypterus senegalus</name>
    <name type="common">Senegal bichir</name>
    <dbReference type="NCBI Taxonomy" id="55291"/>
    <lineage>
        <taxon>Eukaryota</taxon>
        <taxon>Metazoa</taxon>
        <taxon>Chordata</taxon>
        <taxon>Craniata</taxon>
        <taxon>Vertebrata</taxon>
        <taxon>Euteleostomi</taxon>
        <taxon>Actinopterygii</taxon>
        <taxon>Polypteriformes</taxon>
        <taxon>Polypteridae</taxon>
        <taxon>Polypterus</taxon>
    </lineage>
</organism>
<comment type="caution">
    <text evidence="4">The sequence shown here is derived from an EMBL/GenBank/DDBJ whole genome shotgun (WGS) entry which is preliminary data.</text>
</comment>
<evidence type="ECO:0000256" key="1">
    <source>
        <dbReference type="SAM" id="Coils"/>
    </source>
</evidence>
<dbReference type="PANTHER" id="PTHR21444">
    <property type="entry name" value="COILED-COIL DOMAIN-CONTAINING PROTEIN 180"/>
    <property type="match status" value="1"/>
</dbReference>
<feature type="non-terminal residue" evidence="4">
    <location>
        <position position="1"/>
    </location>
</feature>
<dbReference type="PANTHER" id="PTHR21444:SF14">
    <property type="entry name" value="COILED-COIL DOMAIN-CONTAINING PROTEIN 180"/>
    <property type="match status" value="1"/>
</dbReference>
<evidence type="ECO:0000259" key="3">
    <source>
        <dbReference type="Pfam" id="PF14643"/>
    </source>
</evidence>
<dbReference type="Pfam" id="PF14643">
    <property type="entry name" value="DUF4455"/>
    <property type="match status" value="1"/>
</dbReference>
<evidence type="ECO:0000256" key="2">
    <source>
        <dbReference type="SAM" id="MobiDB-lite"/>
    </source>
</evidence>
<keyword evidence="1" id="KW-0175">Coiled coil</keyword>
<reference evidence="4 5" key="1">
    <citation type="journal article" date="2021" name="Cell">
        <title>Tracing the genetic footprints of vertebrate landing in non-teleost ray-finned fishes.</title>
        <authorList>
            <person name="Bi X."/>
            <person name="Wang K."/>
            <person name="Yang L."/>
            <person name="Pan H."/>
            <person name="Jiang H."/>
            <person name="Wei Q."/>
            <person name="Fang M."/>
            <person name="Yu H."/>
            <person name="Zhu C."/>
            <person name="Cai Y."/>
            <person name="He Y."/>
            <person name="Gan X."/>
            <person name="Zeng H."/>
            <person name="Yu D."/>
            <person name="Zhu Y."/>
            <person name="Jiang H."/>
            <person name="Qiu Q."/>
            <person name="Yang H."/>
            <person name="Zhang Y.E."/>
            <person name="Wang W."/>
            <person name="Zhu M."/>
            <person name="He S."/>
            <person name="Zhang G."/>
        </authorList>
    </citation>
    <scope>NUCLEOTIDE SEQUENCE [LARGE SCALE GENOMIC DNA]</scope>
    <source>
        <strain evidence="4">Bchr_013</strain>
    </source>
</reference>
<dbReference type="AlphaFoldDB" id="A0A8X7XN45"/>
<feature type="coiled-coil region" evidence="1">
    <location>
        <begin position="479"/>
        <end position="521"/>
    </location>
</feature>